<proteinExistence type="inferred from homology"/>
<dbReference type="InterPro" id="IPR036388">
    <property type="entry name" value="WH-like_DNA-bd_sf"/>
</dbReference>
<dbReference type="AlphaFoldDB" id="A0A0B1R405"/>
<dbReference type="Gene3D" id="3.40.640.10">
    <property type="entry name" value="Type I PLP-dependent aspartate aminotransferase-like (Major domain)"/>
    <property type="match status" value="1"/>
</dbReference>
<keyword evidence="3" id="KW-0805">Transcription regulation</keyword>
<dbReference type="SUPFAM" id="SSF46785">
    <property type="entry name" value="Winged helix' DNA-binding domain"/>
    <property type="match status" value="1"/>
</dbReference>
<keyword evidence="2" id="KW-0663">Pyridoxal phosphate</keyword>
<reference evidence="7 8" key="1">
    <citation type="submission" date="2014-11" db="EMBL/GenBank/DDBJ databases">
        <title>Genome sequencing of Pantoea rodasii ND03.</title>
        <authorList>
            <person name="Muhamad Yunos N.Y."/>
            <person name="Chan K.-G."/>
        </authorList>
    </citation>
    <scope>NUCLEOTIDE SEQUENCE [LARGE SCALE GENOMIC DNA]</scope>
    <source>
        <strain evidence="7 8">ND03</strain>
    </source>
</reference>
<evidence type="ECO:0000259" key="6">
    <source>
        <dbReference type="PROSITE" id="PS50949"/>
    </source>
</evidence>
<dbReference type="EMBL" id="JTJJ01000051">
    <property type="protein sequence ID" value="KHJ67359.1"/>
    <property type="molecule type" value="Genomic_DNA"/>
</dbReference>
<gene>
    <name evidence="7" type="ORF">QU24_14250</name>
</gene>
<dbReference type="PANTHER" id="PTHR46577">
    <property type="entry name" value="HTH-TYPE TRANSCRIPTIONAL REGULATORY PROTEIN GABR"/>
    <property type="match status" value="1"/>
</dbReference>
<dbReference type="PANTHER" id="PTHR46577:SF1">
    <property type="entry name" value="HTH-TYPE TRANSCRIPTIONAL REGULATORY PROTEIN GABR"/>
    <property type="match status" value="1"/>
</dbReference>
<dbReference type="Gene3D" id="3.90.1150.10">
    <property type="entry name" value="Aspartate Aminotransferase, domain 1"/>
    <property type="match status" value="1"/>
</dbReference>
<evidence type="ECO:0000256" key="1">
    <source>
        <dbReference type="ARBA" id="ARBA00005384"/>
    </source>
</evidence>
<name>A0A0B1R405_9GAMM</name>
<sequence>MMISGKTAGEIFEQIRSEVQSGGYLPGDTLPPVRELAIALEVNRNTVASAYKRLIEAGIAESRGRNGTVILGVSESVAQEGSPPDVNLIDLASGNPSTSLLPDMSSVISQLQFRHRLYGEPLINAELEHYGREWLGNDIQGDFSLSLTHGAVDAVERLLNCYLISGDRVVVEDPCFLSSINTLKNSRLSAIGISIDEEGLNADALDAVLASGVQAVIITPRAHNPTGWGLSATRAAQIRVLLANYPQVMVIVDDHFSLLSTHEYHSVIPPETLRWALVRSVSKFLGPDMRLAFVASDEETAKRLTIRLNAGSNWVSHLLQDITLAALQSATLKSAVIDAREQYQKRRAAVSNALLNHGVTTSLKHDGVNIWLPLKQDSAGLVTQLATYGWLVRSGEVFGLDQKVHGLRITVSDFDVQQAEVFARTLGQLIAH</sequence>
<dbReference type="Gene3D" id="1.10.10.10">
    <property type="entry name" value="Winged helix-like DNA-binding domain superfamily/Winged helix DNA-binding domain"/>
    <property type="match status" value="1"/>
</dbReference>
<dbReference type="InterPro" id="IPR015422">
    <property type="entry name" value="PyrdxlP-dep_Trfase_small"/>
</dbReference>
<comment type="similarity">
    <text evidence="1">In the C-terminal section; belongs to the class-I pyridoxal-phosphate-dependent aminotransferase family.</text>
</comment>
<evidence type="ECO:0000313" key="8">
    <source>
        <dbReference type="Proteomes" id="UP000030853"/>
    </source>
</evidence>
<evidence type="ECO:0000256" key="2">
    <source>
        <dbReference type="ARBA" id="ARBA00022898"/>
    </source>
</evidence>
<dbReference type="GO" id="GO:0030170">
    <property type="term" value="F:pyridoxal phosphate binding"/>
    <property type="evidence" value="ECO:0007669"/>
    <property type="project" value="InterPro"/>
</dbReference>
<dbReference type="InterPro" id="IPR004839">
    <property type="entry name" value="Aminotransferase_I/II_large"/>
</dbReference>
<dbReference type="GO" id="GO:0003700">
    <property type="term" value="F:DNA-binding transcription factor activity"/>
    <property type="evidence" value="ECO:0007669"/>
    <property type="project" value="InterPro"/>
</dbReference>
<evidence type="ECO:0000256" key="5">
    <source>
        <dbReference type="ARBA" id="ARBA00023163"/>
    </source>
</evidence>
<organism evidence="7 8">
    <name type="scientific">Pantoea rodasii</name>
    <dbReference type="NCBI Taxonomy" id="1076549"/>
    <lineage>
        <taxon>Bacteria</taxon>
        <taxon>Pseudomonadati</taxon>
        <taxon>Pseudomonadota</taxon>
        <taxon>Gammaproteobacteria</taxon>
        <taxon>Enterobacterales</taxon>
        <taxon>Erwiniaceae</taxon>
        <taxon>Pantoea</taxon>
    </lineage>
</organism>
<keyword evidence="5" id="KW-0804">Transcription</keyword>
<dbReference type="InterPro" id="IPR015424">
    <property type="entry name" value="PyrdxlP-dep_Trfase"/>
</dbReference>
<dbReference type="InterPro" id="IPR036390">
    <property type="entry name" value="WH_DNA-bd_sf"/>
</dbReference>
<evidence type="ECO:0000313" key="7">
    <source>
        <dbReference type="EMBL" id="KHJ67359.1"/>
    </source>
</evidence>
<dbReference type="CDD" id="cd00609">
    <property type="entry name" value="AAT_like"/>
    <property type="match status" value="1"/>
</dbReference>
<comment type="caution">
    <text evidence="7">The sequence shown here is derived from an EMBL/GenBank/DDBJ whole genome shotgun (WGS) entry which is preliminary data.</text>
</comment>
<evidence type="ECO:0000256" key="3">
    <source>
        <dbReference type="ARBA" id="ARBA00023015"/>
    </source>
</evidence>
<dbReference type="GO" id="GO:0003677">
    <property type="term" value="F:DNA binding"/>
    <property type="evidence" value="ECO:0007669"/>
    <property type="project" value="UniProtKB-KW"/>
</dbReference>
<dbReference type="SMART" id="SM00345">
    <property type="entry name" value="HTH_GNTR"/>
    <property type="match status" value="1"/>
</dbReference>
<dbReference type="CDD" id="cd07377">
    <property type="entry name" value="WHTH_GntR"/>
    <property type="match status" value="1"/>
</dbReference>
<keyword evidence="4" id="KW-0238">DNA-binding</keyword>
<dbReference type="SUPFAM" id="SSF53383">
    <property type="entry name" value="PLP-dependent transferases"/>
    <property type="match status" value="1"/>
</dbReference>
<feature type="domain" description="HTH gntR-type" evidence="6">
    <location>
        <begin position="5"/>
        <end position="73"/>
    </location>
</feature>
<dbReference type="Pfam" id="PF00155">
    <property type="entry name" value="Aminotran_1_2"/>
    <property type="match status" value="1"/>
</dbReference>
<dbReference type="PROSITE" id="PS50949">
    <property type="entry name" value="HTH_GNTR"/>
    <property type="match status" value="1"/>
</dbReference>
<dbReference type="InterPro" id="IPR015421">
    <property type="entry name" value="PyrdxlP-dep_Trfase_major"/>
</dbReference>
<dbReference type="Proteomes" id="UP000030853">
    <property type="component" value="Unassembled WGS sequence"/>
</dbReference>
<dbReference type="NCBIfam" id="NF012025">
    <property type="entry name" value="PRK15481.1"/>
    <property type="match status" value="1"/>
</dbReference>
<dbReference type="Pfam" id="PF00392">
    <property type="entry name" value="GntR"/>
    <property type="match status" value="1"/>
</dbReference>
<dbReference type="InterPro" id="IPR000524">
    <property type="entry name" value="Tscrpt_reg_HTH_GntR"/>
</dbReference>
<protein>
    <submittedName>
        <fullName evidence="7">Transcriptional regulator</fullName>
    </submittedName>
</protein>
<accession>A0A0B1R405</accession>
<evidence type="ECO:0000256" key="4">
    <source>
        <dbReference type="ARBA" id="ARBA00023125"/>
    </source>
</evidence>
<dbReference type="InterPro" id="IPR051446">
    <property type="entry name" value="HTH_trans_reg/aminotransferase"/>
</dbReference>